<sequence length="63" mass="6383">MKPLLLSCSIAALLSAVGCTSSPPAEVIPVAVTDTEPVGEGLKTLAYAFLGASVVLTLGRLLR</sequence>
<evidence type="ECO:0000256" key="1">
    <source>
        <dbReference type="SAM" id="SignalP"/>
    </source>
</evidence>
<keyword evidence="1" id="KW-0732">Signal</keyword>
<evidence type="ECO:0000313" key="3">
    <source>
        <dbReference type="Proteomes" id="UP001207930"/>
    </source>
</evidence>
<feature type="signal peptide" evidence="1">
    <location>
        <begin position="1"/>
        <end position="25"/>
    </location>
</feature>
<dbReference type="EMBL" id="JAPDDS010000011">
    <property type="protein sequence ID" value="MCW1886690.1"/>
    <property type="molecule type" value="Genomic_DNA"/>
</dbReference>
<organism evidence="2 3">
    <name type="scientific">Luteolibacter flavescens</name>
    <dbReference type="NCBI Taxonomy" id="1859460"/>
    <lineage>
        <taxon>Bacteria</taxon>
        <taxon>Pseudomonadati</taxon>
        <taxon>Verrucomicrobiota</taxon>
        <taxon>Verrucomicrobiia</taxon>
        <taxon>Verrucomicrobiales</taxon>
        <taxon>Verrucomicrobiaceae</taxon>
        <taxon>Luteolibacter</taxon>
    </lineage>
</organism>
<comment type="caution">
    <text evidence="2">The sequence shown here is derived from an EMBL/GenBank/DDBJ whole genome shotgun (WGS) entry which is preliminary data.</text>
</comment>
<name>A0ABT3FUM2_9BACT</name>
<dbReference type="RefSeq" id="WP_264502645.1">
    <property type="nucleotide sequence ID" value="NZ_JAPDDS010000011.1"/>
</dbReference>
<protein>
    <submittedName>
        <fullName evidence="2">Uncharacterized protein</fullName>
    </submittedName>
</protein>
<dbReference type="Proteomes" id="UP001207930">
    <property type="component" value="Unassembled WGS sequence"/>
</dbReference>
<keyword evidence="3" id="KW-1185">Reference proteome</keyword>
<gene>
    <name evidence="2" type="ORF">OKA04_18270</name>
</gene>
<accession>A0ABT3FUM2</accession>
<reference evidence="2 3" key="1">
    <citation type="submission" date="2022-10" db="EMBL/GenBank/DDBJ databases">
        <title>Luteolibacter flavescens strain MCCC 1K03193, whole genome shotgun sequencing project.</title>
        <authorList>
            <person name="Zhao G."/>
            <person name="Shen L."/>
        </authorList>
    </citation>
    <scope>NUCLEOTIDE SEQUENCE [LARGE SCALE GENOMIC DNA]</scope>
    <source>
        <strain evidence="2 3">MCCC 1K03193</strain>
    </source>
</reference>
<evidence type="ECO:0000313" key="2">
    <source>
        <dbReference type="EMBL" id="MCW1886690.1"/>
    </source>
</evidence>
<feature type="chain" id="PRO_5047136645" evidence="1">
    <location>
        <begin position="26"/>
        <end position="63"/>
    </location>
</feature>
<proteinExistence type="predicted"/>
<dbReference type="PROSITE" id="PS51257">
    <property type="entry name" value="PROKAR_LIPOPROTEIN"/>
    <property type="match status" value="1"/>
</dbReference>